<gene>
    <name evidence="8" type="ORF">ACFFGT_02415</name>
</gene>
<reference evidence="8 9" key="1">
    <citation type="submission" date="2024-09" db="EMBL/GenBank/DDBJ databases">
        <authorList>
            <person name="Sun Q."/>
            <person name="Mori K."/>
        </authorList>
    </citation>
    <scope>NUCLEOTIDE SEQUENCE [LARGE SCALE GENOMIC DNA]</scope>
    <source>
        <strain evidence="8 9">NCAIM B.02415</strain>
    </source>
</reference>
<evidence type="ECO:0000259" key="7">
    <source>
        <dbReference type="Pfam" id="PF14322"/>
    </source>
</evidence>
<organism evidence="8 9">
    <name type="scientific">Mucilaginibacter angelicae</name>
    <dbReference type="NCBI Taxonomy" id="869718"/>
    <lineage>
        <taxon>Bacteria</taxon>
        <taxon>Pseudomonadati</taxon>
        <taxon>Bacteroidota</taxon>
        <taxon>Sphingobacteriia</taxon>
        <taxon>Sphingobacteriales</taxon>
        <taxon>Sphingobacteriaceae</taxon>
        <taxon>Mucilaginibacter</taxon>
    </lineage>
</organism>
<evidence type="ECO:0000256" key="4">
    <source>
        <dbReference type="ARBA" id="ARBA00023136"/>
    </source>
</evidence>
<feature type="domain" description="RagB/SusD" evidence="6">
    <location>
        <begin position="325"/>
        <end position="584"/>
    </location>
</feature>
<comment type="similarity">
    <text evidence="2">Belongs to the SusD family.</text>
</comment>
<dbReference type="SUPFAM" id="SSF48452">
    <property type="entry name" value="TPR-like"/>
    <property type="match status" value="1"/>
</dbReference>
<dbReference type="InterPro" id="IPR012944">
    <property type="entry name" value="SusD_RagB_dom"/>
</dbReference>
<evidence type="ECO:0000259" key="6">
    <source>
        <dbReference type="Pfam" id="PF07980"/>
    </source>
</evidence>
<comment type="caution">
    <text evidence="8">The sequence shown here is derived from an EMBL/GenBank/DDBJ whole genome shotgun (WGS) entry which is preliminary data.</text>
</comment>
<keyword evidence="5" id="KW-0998">Cell outer membrane</keyword>
<comment type="subcellular location">
    <subcellularLocation>
        <location evidence="1">Cell outer membrane</location>
    </subcellularLocation>
</comment>
<evidence type="ECO:0000256" key="1">
    <source>
        <dbReference type="ARBA" id="ARBA00004442"/>
    </source>
</evidence>
<feature type="domain" description="SusD-like N-terminal" evidence="7">
    <location>
        <begin position="24"/>
        <end position="229"/>
    </location>
</feature>
<accession>A0ABV6KZY7</accession>
<name>A0ABV6KZY7_9SPHI</name>
<dbReference type="EMBL" id="JBHLTS010000004">
    <property type="protein sequence ID" value="MFC0513028.1"/>
    <property type="molecule type" value="Genomic_DNA"/>
</dbReference>
<evidence type="ECO:0000313" key="9">
    <source>
        <dbReference type="Proteomes" id="UP001589828"/>
    </source>
</evidence>
<dbReference type="Pfam" id="PF14322">
    <property type="entry name" value="SusD-like_3"/>
    <property type="match status" value="1"/>
</dbReference>
<keyword evidence="4" id="KW-0472">Membrane</keyword>
<evidence type="ECO:0000256" key="2">
    <source>
        <dbReference type="ARBA" id="ARBA00006275"/>
    </source>
</evidence>
<dbReference type="Pfam" id="PF07980">
    <property type="entry name" value="SusD_RagB"/>
    <property type="match status" value="1"/>
</dbReference>
<dbReference type="RefSeq" id="WP_377020901.1">
    <property type="nucleotide sequence ID" value="NZ_JBHLTS010000004.1"/>
</dbReference>
<dbReference type="InterPro" id="IPR033985">
    <property type="entry name" value="SusD-like_N"/>
</dbReference>
<proteinExistence type="inferred from homology"/>
<keyword evidence="9" id="KW-1185">Reference proteome</keyword>
<keyword evidence="3" id="KW-0732">Signal</keyword>
<evidence type="ECO:0000256" key="3">
    <source>
        <dbReference type="ARBA" id="ARBA00022729"/>
    </source>
</evidence>
<evidence type="ECO:0000256" key="5">
    <source>
        <dbReference type="ARBA" id="ARBA00023237"/>
    </source>
</evidence>
<protein>
    <submittedName>
        <fullName evidence="8">RagB/SusD family nutrient uptake outer membrane protein</fullName>
    </submittedName>
</protein>
<dbReference type="Proteomes" id="UP001589828">
    <property type="component" value="Unassembled WGS sequence"/>
</dbReference>
<dbReference type="Gene3D" id="1.25.40.390">
    <property type="match status" value="1"/>
</dbReference>
<evidence type="ECO:0000313" key="8">
    <source>
        <dbReference type="EMBL" id="MFC0513028.1"/>
    </source>
</evidence>
<sequence>MKHLKKITLISALFASAMLPSCKKYLDQVPDDRQTIEEVFQKKGPTEQYLANVYSFIKDEGDQWGVNYWVGNTDEMEIAWAKHPIYRLNVGNWSAADAPLHTWPEYYQGVRSATYFINHIDGNKEILALNGQKLIDQYKAEARFLRAYFYSQLMKQYGPVVIIGDKELPVDAALSDLQLARSPYDVCVNYLSSELDEAAKFLPLVPAEDRDYGRISKGAALALKARMLLYDASPEFNGNTTWSGFKNADGTNLISQTFDREKWKKAADAAKAVIDLGIYDLYKDPGNNPIKSYRGAHLVPWNSESIFVKKNNNMWYWDIHASIRAAGGWNGLGPTQELVDAYLMKDGKSITESPLYNENGYTNNIRNMYVNREPRFYASIQFNGMKFKGGAVTGDSVNLEFNFTGRDGKKNGGEDYSHTGYLVFKDVSPETNRLTNQNASRPQVMIRLAEMYLNYAEALAEYGGNDAEAVKYVNLIRERAGIPQYGAGPNQLPVPAGANLIRAIRAERRIELAFEQHRWFDVRRWKTVAGIMGNLHGMNVENDGDGFYQRVVVGNHLWKENYYFFPIQQSEIDRDKLMVQNPGW</sequence>
<dbReference type="InterPro" id="IPR011990">
    <property type="entry name" value="TPR-like_helical_dom_sf"/>
</dbReference>